<keyword evidence="4" id="KW-1003">Cell membrane</keyword>
<evidence type="ECO:0000256" key="1">
    <source>
        <dbReference type="ARBA" id="ARBA00004651"/>
    </source>
</evidence>
<sequence length="299" mass="31784">MSVLLLVLPDFMLIGLGWLLYNKLRFSGDFFQHAEKLVYFVLFPALLFHSIRQTPLSPSSAYQLLQAVLALLACGVAAVWLAMPVLRPQPMAHASIAQCGYRFNTYIGLSLALAMSGTEGQTVMAVIVGLSVPFANVAAVHGLARQQPGGRILREIVRNPLIIATVAALAFNFLHIPVPHVIDVVLSRLGACAIAIGLMCVGATLSLSGGRGAGKLMGWIVVVRLLLMPLAAIVIGWALNLPPLERQILLLFGALPTASSAYVLAARMGGNGPLVAVTMSVTTVLAVITIPFWLTIGFN</sequence>
<name>A0A853FIF4_9BURK</name>
<dbReference type="Pfam" id="PF03547">
    <property type="entry name" value="Mem_trans"/>
    <property type="match status" value="1"/>
</dbReference>
<keyword evidence="3" id="KW-0813">Transport</keyword>
<dbReference type="GO" id="GO:0055085">
    <property type="term" value="P:transmembrane transport"/>
    <property type="evidence" value="ECO:0007669"/>
    <property type="project" value="InterPro"/>
</dbReference>
<feature type="transmembrane region" description="Helical" evidence="8">
    <location>
        <begin position="156"/>
        <end position="174"/>
    </location>
</feature>
<dbReference type="Proteomes" id="UP000580517">
    <property type="component" value="Unassembled WGS sequence"/>
</dbReference>
<comment type="subcellular location">
    <subcellularLocation>
        <location evidence="1">Cell membrane</location>
        <topology evidence="1">Multi-pass membrane protein</topology>
    </subcellularLocation>
</comment>
<proteinExistence type="inferred from homology"/>
<comment type="caution">
    <text evidence="9">The sequence shown here is derived from an EMBL/GenBank/DDBJ whole genome shotgun (WGS) entry which is preliminary data.</text>
</comment>
<dbReference type="InterPro" id="IPR038770">
    <property type="entry name" value="Na+/solute_symporter_sf"/>
</dbReference>
<dbReference type="PANTHER" id="PTHR36838:SF4">
    <property type="entry name" value="AUXIN EFFLUX CARRIER FAMILY PROTEIN"/>
    <property type="match status" value="1"/>
</dbReference>
<evidence type="ECO:0000256" key="2">
    <source>
        <dbReference type="ARBA" id="ARBA00010145"/>
    </source>
</evidence>
<feature type="transmembrane region" description="Helical" evidence="8">
    <location>
        <begin position="99"/>
        <end position="117"/>
    </location>
</feature>
<reference evidence="9 10" key="1">
    <citation type="submission" date="2020-07" db="EMBL/GenBank/DDBJ databases">
        <title>Taxonomic revisions and descriptions of new bacterial species based on genomic comparisons in the high-G+C-content subgroup of the family Alcaligenaceae.</title>
        <authorList>
            <person name="Szabo A."/>
            <person name="Felfoldi T."/>
        </authorList>
    </citation>
    <scope>NUCLEOTIDE SEQUENCE [LARGE SCALE GENOMIC DNA]</scope>
    <source>
        <strain evidence="9 10">DSM 25264</strain>
    </source>
</reference>
<protein>
    <submittedName>
        <fullName evidence="9">AEC family transporter</fullName>
    </submittedName>
</protein>
<accession>A0A853FIF4</accession>
<dbReference type="RefSeq" id="WP_129970928.1">
    <property type="nucleotide sequence ID" value="NZ_JACCEW010000006.1"/>
</dbReference>
<comment type="similarity">
    <text evidence="2">Belongs to the auxin efflux carrier (TC 2.A.69) family.</text>
</comment>
<keyword evidence="6 8" id="KW-1133">Transmembrane helix</keyword>
<evidence type="ECO:0000313" key="9">
    <source>
        <dbReference type="EMBL" id="NYT38540.1"/>
    </source>
</evidence>
<feature type="transmembrane region" description="Helical" evidence="8">
    <location>
        <begin position="247"/>
        <end position="265"/>
    </location>
</feature>
<feature type="transmembrane region" description="Helical" evidence="8">
    <location>
        <begin position="6"/>
        <end position="24"/>
    </location>
</feature>
<feature type="transmembrane region" description="Helical" evidence="8">
    <location>
        <begin position="219"/>
        <end position="241"/>
    </location>
</feature>
<evidence type="ECO:0000256" key="3">
    <source>
        <dbReference type="ARBA" id="ARBA00022448"/>
    </source>
</evidence>
<gene>
    <name evidence="9" type="ORF">H0A68_16775</name>
</gene>
<dbReference type="InterPro" id="IPR004776">
    <property type="entry name" value="Mem_transp_PIN-like"/>
</dbReference>
<dbReference type="GO" id="GO:0005886">
    <property type="term" value="C:plasma membrane"/>
    <property type="evidence" value="ECO:0007669"/>
    <property type="project" value="UniProtKB-SubCell"/>
</dbReference>
<dbReference type="PANTHER" id="PTHR36838">
    <property type="entry name" value="AUXIN EFFLUX CARRIER FAMILY PROTEIN"/>
    <property type="match status" value="1"/>
</dbReference>
<dbReference type="OrthoDB" id="9805563at2"/>
<evidence type="ECO:0000256" key="7">
    <source>
        <dbReference type="ARBA" id="ARBA00023136"/>
    </source>
</evidence>
<feature type="transmembrane region" description="Helical" evidence="8">
    <location>
        <begin position="186"/>
        <end position="207"/>
    </location>
</feature>
<keyword evidence="7 8" id="KW-0472">Membrane</keyword>
<evidence type="ECO:0000256" key="6">
    <source>
        <dbReference type="ARBA" id="ARBA00022989"/>
    </source>
</evidence>
<evidence type="ECO:0000256" key="4">
    <source>
        <dbReference type="ARBA" id="ARBA00022475"/>
    </source>
</evidence>
<keyword evidence="10" id="KW-1185">Reference proteome</keyword>
<dbReference type="Gene3D" id="1.20.1530.20">
    <property type="match status" value="1"/>
</dbReference>
<keyword evidence="5 8" id="KW-0812">Transmembrane</keyword>
<dbReference type="EMBL" id="JACCEW010000006">
    <property type="protein sequence ID" value="NYT38540.1"/>
    <property type="molecule type" value="Genomic_DNA"/>
</dbReference>
<evidence type="ECO:0000256" key="5">
    <source>
        <dbReference type="ARBA" id="ARBA00022692"/>
    </source>
</evidence>
<evidence type="ECO:0000256" key="8">
    <source>
        <dbReference type="SAM" id="Phobius"/>
    </source>
</evidence>
<feature type="transmembrane region" description="Helical" evidence="8">
    <location>
        <begin position="123"/>
        <end position="144"/>
    </location>
</feature>
<feature type="transmembrane region" description="Helical" evidence="8">
    <location>
        <begin position="272"/>
        <end position="294"/>
    </location>
</feature>
<feature type="transmembrane region" description="Helical" evidence="8">
    <location>
        <begin position="64"/>
        <end position="87"/>
    </location>
</feature>
<dbReference type="AlphaFoldDB" id="A0A853FIF4"/>
<evidence type="ECO:0000313" key="10">
    <source>
        <dbReference type="Proteomes" id="UP000580517"/>
    </source>
</evidence>
<organism evidence="9 10">
    <name type="scientific">Allopusillimonas soli</name>
    <dbReference type="NCBI Taxonomy" id="659016"/>
    <lineage>
        <taxon>Bacteria</taxon>
        <taxon>Pseudomonadati</taxon>
        <taxon>Pseudomonadota</taxon>
        <taxon>Betaproteobacteria</taxon>
        <taxon>Burkholderiales</taxon>
        <taxon>Alcaligenaceae</taxon>
        <taxon>Allopusillimonas</taxon>
    </lineage>
</organism>